<evidence type="ECO:0000313" key="3">
    <source>
        <dbReference type="EMBL" id="MDR6240733.1"/>
    </source>
</evidence>
<feature type="domain" description="4'-phosphopantetheinyl transferase" evidence="2">
    <location>
        <begin position="117"/>
        <end position="213"/>
    </location>
</feature>
<comment type="caution">
    <text evidence="3">The sequence shown here is derived from an EMBL/GenBank/DDBJ whole genome shotgun (WGS) entry which is preliminary data.</text>
</comment>
<evidence type="ECO:0000256" key="1">
    <source>
        <dbReference type="ARBA" id="ARBA00022679"/>
    </source>
</evidence>
<keyword evidence="4" id="KW-1185">Reference proteome</keyword>
<evidence type="ECO:0000259" key="2">
    <source>
        <dbReference type="Pfam" id="PF01648"/>
    </source>
</evidence>
<dbReference type="SUPFAM" id="SSF56214">
    <property type="entry name" value="4'-phosphopantetheinyl transferase"/>
    <property type="match status" value="2"/>
</dbReference>
<dbReference type="EMBL" id="JAVDQD010000005">
    <property type="protein sequence ID" value="MDR6240733.1"/>
    <property type="molecule type" value="Genomic_DNA"/>
</dbReference>
<gene>
    <name evidence="3" type="ORF">HNQ88_003809</name>
</gene>
<protein>
    <submittedName>
        <fullName evidence="3">Phosphopantetheinyl transferase</fullName>
    </submittedName>
</protein>
<name>A0AAE4BUG0_9BACT</name>
<proteinExistence type="predicted"/>
<dbReference type="InterPro" id="IPR008278">
    <property type="entry name" value="4-PPantetheinyl_Trfase_dom"/>
</dbReference>
<dbReference type="AlphaFoldDB" id="A0AAE4BUG0"/>
<dbReference type="Proteomes" id="UP001185092">
    <property type="component" value="Unassembled WGS sequence"/>
</dbReference>
<reference evidence="3" key="1">
    <citation type="submission" date="2023-07" db="EMBL/GenBank/DDBJ databases">
        <title>Genomic Encyclopedia of Type Strains, Phase IV (KMG-IV): sequencing the most valuable type-strain genomes for metagenomic binning, comparative biology and taxonomic classification.</title>
        <authorList>
            <person name="Goeker M."/>
        </authorList>
    </citation>
    <scope>NUCLEOTIDE SEQUENCE</scope>
    <source>
        <strain evidence="3">DSM 26174</strain>
    </source>
</reference>
<keyword evidence="1 3" id="KW-0808">Transferase</keyword>
<evidence type="ECO:0000313" key="4">
    <source>
        <dbReference type="Proteomes" id="UP001185092"/>
    </source>
</evidence>
<dbReference type="InterPro" id="IPR037143">
    <property type="entry name" value="4-PPantetheinyl_Trfase_dom_sf"/>
</dbReference>
<dbReference type="RefSeq" id="WP_309940899.1">
    <property type="nucleotide sequence ID" value="NZ_JAVDQD010000005.1"/>
</dbReference>
<sequence length="229" mass="26494">MNNIYIEEFRWNDRNYKIALGISDENNNFESLHDIEKKELNENTYDKERSNAYINSRILAKEAAHKIGLTTNIDDFHIEKGILGQPLLKGINHDYQISISHSKNIATILLYPSELLMGIDIEQQRDDLPKLIKNELSTQEKYSIEKHAFPSRKALEIWTAKEALAKTIKTGLSISSVTLETKNKGYRQYTYPHATTFKAITHHLQQNYCLCICMPNINHLNIFNNNISQ</sequence>
<organism evidence="3 4">
    <name type="scientific">Aureibacter tunicatorum</name>
    <dbReference type="NCBI Taxonomy" id="866807"/>
    <lineage>
        <taxon>Bacteria</taxon>
        <taxon>Pseudomonadati</taxon>
        <taxon>Bacteroidota</taxon>
        <taxon>Cytophagia</taxon>
        <taxon>Cytophagales</taxon>
        <taxon>Persicobacteraceae</taxon>
        <taxon>Aureibacter</taxon>
    </lineage>
</organism>
<dbReference type="GO" id="GO:0000287">
    <property type="term" value="F:magnesium ion binding"/>
    <property type="evidence" value="ECO:0007669"/>
    <property type="project" value="InterPro"/>
</dbReference>
<dbReference type="Pfam" id="PF01648">
    <property type="entry name" value="ACPS"/>
    <property type="match status" value="1"/>
</dbReference>
<dbReference type="GO" id="GO:0008897">
    <property type="term" value="F:holo-[acyl-carrier-protein] synthase activity"/>
    <property type="evidence" value="ECO:0007669"/>
    <property type="project" value="InterPro"/>
</dbReference>
<dbReference type="Gene3D" id="3.90.470.20">
    <property type="entry name" value="4'-phosphopantetheinyl transferase domain"/>
    <property type="match status" value="2"/>
</dbReference>
<accession>A0AAE4BUG0</accession>